<dbReference type="OrthoDB" id="2753334at2759"/>
<dbReference type="EMBL" id="BFAD01000017">
    <property type="protein sequence ID" value="GBE89938.1"/>
    <property type="molecule type" value="Genomic_DNA"/>
</dbReference>
<protein>
    <submittedName>
        <fullName evidence="2">Uncharacterized protein</fullName>
    </submittedName>
</protein>
<organism evidence="2 3">
    <name type="scientific">Sparassis crispa</name>
    <dbReference type="NCBI Taxonomy" id="139825"/>
    <lineage>
        <taxon>Eukaryota</taxon>
        <taxon>Fungi</taxon>
        <taxon>Dikarya</taxon>
        <taxon>Basidiomycota</taxon>
        <taxon>Agaricomycotina</taxon>
        <taxon>Agaricomycetes</taxon>
        <taxon>Polyporales</taxon>
        <taxon>Sparassidaceae</taxon>
        <taxon>Sparassis</taxon>
    </lineage>
</organism>
<gene>
    <name evidence="2" type="ORF">SCP_1702640</name>
</gene>
<keyword evidence="3" id="KW-1185">Reference proteome</keyword>
<comment type="caution">
    <text evidence="2">The sequence shown here is derived from an EMBL/GenBank/DDBJ whole genome shotgun (WGS) entry which is preliminary data.</text>
</comment>
<name>A0A401H667_9APHY</name>
<evidence type="ECO:0000256" key="1">
    <source>
        <dbReference type="SAM" id="MobiDB-lite"/>
    </source>
</evidence>
<sequence length="143" mass="16358">MTYPHIAELRVGIIQRSAQLPKDVQESRDQEASEMASHLPLVTPTPGAKDEDPTIAESRTNGPPLKAHLEQDTPFLATVQKGYGEDPLFRKVVESPMEFSTFIIRDKTIYTKNRQNEEVICIPRVLYRHRMMTEIIIDRGHMT</sequence>
<reference evidence="2 3" key="1">
    <citation type="journal article" date="2018" name="Sci. Rep.">
        <title>Genome sequence of the cauliflower mushroom Sparassis crispa (Hanabiratake) and its association with beneficial usage.</title>
        <authorList>
            <person name="Kiyama R."/>
            <person name="Furutani Y."/>
            <person name="Kawaguchi K."/>
            <person name="Nakanishi T."/>
        </authorList>
    </citation>
    <scope>NUCLEOTIDE SEQUENCE [LARGE SCALE GENOMIC DNA]</scope>
</reference>
<feature type="region of interest" description="Disordered" evidence="1">
    <location>
        <begin position="20"/>
        <end position="68"/>
    </location>
</feature>
<dbReference type="RefSeq" id="XP_027620851.1">
    <property type="nucleotide sequence ID" value="XM_027765050.1"/>
</dbReference>
<accession>A0A401H667</accession>
<dbReference type="InParanoid" id="A0A401H667"/>
<evidence type="ECO:0000313" key="2">
    <source>
        <dbReference type="EMBL" id="GBE89938.1"/>
    </source>
</evidence>
<dbReference type="GeneID" id="38786855"/>
<dbReference type="Proteomes" id="UP000287166">
    <property type="component" value="Unassembled WGS sequence"/>
</dbReference>
<proteinExistence type="predicted"/>
<dbReference type="AlphaFoldDB" id="A0A401H667"/>
<evidence type="ECO:0000313" key="3">
    <source>
        <dbReference type="Proteomes" id="UP000287166"/>
    </source>
</evidence>